<protein>
    <submittedName>
        <fullName evidence="2">Uncharacterized protein</fullName>
    </submittedName>
</protein>
<dbReference type="Proteomes" id="UP001444661">
    <property type="component" value="Unassembled WGS sequence"/>
</dbReference>
<organism evidence="2 3">
    <name type="scientific">Apiospora rasikravindrae</name>
    <dbReference type="NCBI Taxonomy" id="990691"/>
    <lineage>
        <taxon>Eukaryota</taxon>
        <taxon>Fungi</taxon>
        <taxon>Dikarya</taxon>
        <taxon>Ascomycota</taxon>
        <taxon>Pezizomycotina</taxon>
        <taxon>Sordariomycetes</taxon>
        <taxon>Xylariomycetidae</taxon>
        <taxon>Amphisphaeriales</taxon>
        <taxon>Apiosporaceae</taxon>
        <taxon>Apiospora</taxon>
    </lineage>
</organism>
<feature type="region of interest" description="Disordered" evidence="1">
    <location>
        <begin position="1"/>
        <end position="25"/>
    </location>
</feature>
<evidence type="ECO:0000313" key="3">
    <source>
        <dbReference type="Proteomes" id="UP001444661"/>
    </source>
</evidence>
<name>A0ABR1T0A4_9PEZI</name>
<reference evidence="2 3" key="1">
    <citation type="submission" date="2023-01" db="EMBL/GenBank/DDBJ databases">
        <title>Analysis of 21 Apiospora genomes using comparative genomics revels a genus with tremendous synthesis potential of carbohydrate active enzymes and secondary metabolites.</title>
        <authorList>
            <person name="Sorensen T."/>
        </authorList>
    </citation>
    <scope>NUCLEOTIDE SEQUENCE [LARGE SCALE GENOMIC DNA]</scope>
    <source>
        <strain evidence="2 3">CBS 33761</strain>
    </source>
</reference>
<dbReference type="EMBL" id="JAQQWK010000006">
    <property type="protein sequence ID" value="KAK8040006.1"/>
    <property type="molecule type" value="Genomic_DNA"/>
</dbReference>
<proteinExistence type="predicted"/>
<comment type="caution">
    <text evidence="2">The sequence shown here is derived from an EMBL/GenBank/DDBJ whole genome shotgun (WGS) entry which is preliminary data.</text>
</comment>
<gene>
    <name evidence="2" type="ORF">PG993_008417</name>
</gene>
<evidence type="ECO:0000313" key="2">
    <source>
        <dbReference type="EMBL" id="KAK8040006.1"/>
    </source>
</evidence>
<evidence type="ECO:0000256" key="1">
    <source>
        <dbReference type="SAM" id="MobiDB-lite"/>
    </source>
</evidence>
<sequence length="441" mass="46668">MKNNNNNNNNQGPSGSGDNNPDLMDQIGDRARQLVQLALTRPVGTAPVPGTNGNLLYGTSSLGGVDATMLYHWSDMNSQPSGPANVDPESMEQIGDRAKRLMEQGRLRAAATTAVPGTSGNLSVGTSSVGSINSMLLQHWSAINSAPAASNPAVRPPMWQMANWMHLCYFTEALYTSSGIQWSYGEPQRVAVPPSNPNSRFRLTIEARTNLCSPTWGKRWPEMDACSAAGVLHAGNEVLLAQIQVVFVLSKVPGADDANITVDPWQLQRENAARQLEKLEPQSAYLPLLYFDPANPATGAPHRAACSNMVDHRHMGEALAFPEVLWADIGYLAESHAPAAAGQLLADSQETMRQEQAQGRQPGDGFINAVQWKLREALRWGARGRVARAAAGGGRGRVPGRAAVRAAREGLGGCGGAAGRGAVYDGGDFGADAASAAGDGV</sequence>
<feature type="compositionally biased region" description="Low complexity" evidence="1">
    <location>
        <begin position="1"/>
        <end position="10"/>
    </location>
</feature>
<keyword evidence="3" id="KW-1185">Reference proteome</keyword>
<accession>A0ABR1T0A4</accession>